<sequence>MGSEMFDWSEFTKGFTNPSHFKSNWLPELLSGLASFSSFIIIHLLSICSRHIAVAFKVPDQNIGIYLSKLYGLRASFIFLGSALECIVNYYGFLEREWMSFFSFCLIFFVRFAFVMCLYVSQKPALHAYYILNLEAFFFGIFQMSYFSLIPKFAPRAAVFLDFSSVFVAFMQFLFDLCMFDEPIMILKSQAWLCILFTLVSCGGWYYYLFLAENRQSYLLDCDKEEKEEDNQFKCLNFKKYEYRKDMYKFRCQKRFRDHLKKVRYPFVILFLIFTLRNILYPSILPYGLLNRDDCHNINLFIPVALVLGSLTIYMTHGFWTEFKTRPGNYNLFFLLLFVPMIIITIVSISALHSETCFAKYIKGSPIRVLFLLLGLLYCSNVMQSLSYVAVANYVYYQSKCSPTKLSVLALHNLVASVCRYFTYKIGVGYACCRVENAYAMTVFHPTYRMNNIEATYYWVTASCKRAYKDVFNDFNLNIQEYI</sequence>
<dbReference type="GeneID" id="3501175"/>
<feature type="transmembrane region" description="Helical" evidence="1">
    <location>
        <begin position="70"/>
        <end position="92"/>
    </location>
</feature>
<evidence type="ECO:0000256" key="1">
    <source>
        <dbReference type="SAM" id="Phobius"/>
    </source>
</evidence>
<dbReference type="InParanoid" id="Q4N1S6"/>
<organism evidence="2 3">
    <name type="scientific">Theileria parva</name>
    <name type="common">East coast fever infection agent</name>
    <dbReference type="NCBI Taxonomy" id="5875"/>
    <lineage>
        <taxon>Eukaryota</taxon>
        <taxon>Sar</taxon>
        <taxon>Alveolata</taxon>
        <taxon>Apicomplexa</taxon>
        <taxon>Aconoidasida</taxon>
        <taxon>Piroplasmida</taxon>
        <taxon>Theileriidae</taxon>
        <taxon>Theileria</taxon>
    </lineage>
</organism>
<dbReference type="VEuPathDB" id="PiroplasmaDB:TpMuguga_04g00653"/>
<feature type="transmembrane region" description="Helical" evidence="1">
    <location>
        <begin position="300"/>
        <end position="320"/>
    </location>
</feature>
<dbReference type="STRING" id="5875.Q4N1S6"/>
<accession>Q4N1S6</accession>
<reference evidence="2 3" key="1">
    <citation type="journal article" date="2005" name="Science">
        <title>Genome sequence of Theileria parva, a bovine pathogen that transforms lymphocytes.</title>
        <authorList>
            <person name="Gardner M.J."/>
            <person name="Bishop R."/>
            <person name="Shah T."/>
            <person name="de Villiers E.P."/>
            <person name="Carlton J.M."/>
            <person name="Hall N."/>
            <person name="Ren Q."/>
            <person name="Paulsen I.T."/>
            <person name="Pain A."/>
            <person name="Berriman M."/>
            <person name="Wilson R.J.M."/>
            <person name="Sato S."/>
            <person name="Ralph S.A."/>
            <person name="Mann D.J."/>
            <person name="Xiong Z."/>
            <person name="Shallom S.J."/>
            <person name="Weidman J."/>
            <person name="Jiang L."/>
            <person name="Lynn J."/>
            <person name="Weaver B."/>
            <person name="Shoaibi A."/>
            <person name="Domingo A.R."/>
            <person name="Wasawo D."/>
            <person name="Crabtree J."/>
            <person name="Wortman J.R."/>
            <person name="Haas B."/>
            <person name="Angiuoli S.V."/>
            <person name="Creasy T.H."/>
            <person name="Lu C."/>
            <person name="Suh B."/>
            <person name="Silva J.C."/>
            <person name="Utterback T.R."/>
            <person name="Feldblyum T.V."/>
            <person name="Pertea M."/>
            <person name="Allen J."/>
            <person name="Nierman W.C."/>
            <person name="Taracha E.L.N."/>
            <person name="Salzberg S.L."/>
            <person name="White O.R."/>
            <person name="Fitzhugh H.A."/>
            <person name="Morzaria S."/>
            <person name="Venter J.C."/>
            <person name="Fraser C.M."/>
            <person name="Nene V."/>
        </authorList>
    </citation>
    <scope>NUCLEOTIDE SEQUENCE [LARGE SCALE GENOMIC DNA]</scope>
    <source>
        <strain evidence="2 3">Muguga</strain>
    </source>
</reference>
<proteinExistence type="predicted"/>
<feature type="transmembrane region" description="Helical" evidence="1">
    <location>
        <begin position="332"/>
        <end position="352"/>
    </location>
</feature>
<feature type="transmembrane region" description="Helical" evidence="1">
    <location>
        <begin position="29"/>
        <end position="49"/>
    </location>
</feature>
<dbReference type="Proteomes" id="UP000001949">
    <property type="component" value="Unassembled WGS sequence"/>
</dbReference>
<keyword evidence="1" id="KW-0812">Transmembrane</keyword>
<feature type="transmembrane region" description="Helical" evidence="1">
    <location>
        <begin position="372"/>
        <end position="397"/>
    </location>
</feature>
<dbReference type="KEGG" id="tpv:TP04_0653"/>
<dbReference type="OMA" id="YEYRKDM"/>
<gene>
    <name evidence="2" type="ordered locus">TP04_0653</name>
</gene>
<dbReference type="eggNOG" id="ENOG502QWYN">
    <property type="taxonomic scope" value="Eukaryota"/>
</dbReference>
<keyword evidence="1" id="KW-0472">Membrane</keyword>
<dbReference type="RefSeq" id="XP_764289.1">
    <property type="nucleotide sequence ID" value="XM_759196.1"/>
</dbReference>
<evidence type="ECO:0000313" key="2">
    <source>
        <dbReference type="EMBL" id="EAN32006.1"/>
    </source>
</evidence>
<feature type="transmembrane region" description="Helical" evidence="1">
    <location>
        <begin position="191"/>
        <end position="210"/>
    </location>
</feature>
<name>Q4N1S6_THEPA</name>
<dbReference type="EMBL" id="AAGK01000004">
    <property type="protein sequence ID" value="EAN32006.1"/>
    <property type="molecule type" value="Genomic_DNA"/>
</dbReference>
<keyword evidence="1" id="KW-1133">Transmembrane helix</keyword>
<feature type="transmembrane region" description="Helical" evidence="1">
    <location>
        <begin position="98"/>
        <end position="121"/>
    </location>
</feature>
<dbReference type="AlphaFoldDB" id="Q4N1S6"/>
<feature type="transmembrane region" description="Helical" evidence="1">
    <location>
        <begin position="128"/>
        <end position="147"/>
    </location>
</feature>
<comment type="caution">
    <text evidence="2">The sequence shown here is derived from an EMBL/GenBank/DDBJ whole genome shotgun (WGS) entry which is preliminary data.</text>
</comment>
<keyword evidence="3" id="KW-1185">Reference proteome</keyword>
<protein>
    <submittedName>
        <fullName evidence="2">Uncharacterized protein</fullName>
    </submittedName>
</protein>
<evidence type="ECO:0000313" key="3">
    <source>
        <dbReference type="Proteomes" id="UP000001949"/>
    </source>
</evidence>
<feature type="transmembrane region" description="Helical" evidence="1">
    <location>
        <begin position="263"/>
        <end position="280"/>
    </location>
</feature>